<reference evidence="8" key="1">
    <citation type="submission" date="2022-08" db="EMBL/GenBank/DDBJ databases">
        <authorList>
            <person name="Tistechok S."/>
            <person name="Samborskyy M."/>
            <person name="Roman I."/>
        </authorList>
    </citation>
    <scope>NUCLEOTIDE SEQUENCE</scope>
    <source>
        <strain evidence="8">DSM 103496</strain>
    </source>
</reference>
<name>A0A9X2VL74_9PSEU</name>
<dbReference type="RefSeq" id="WP_259624214.1">
    <property type="nucleotide sequence ID" value="NZ_JANYMP010000007.1"/>
</dbReference>
<keyword evidence="5" id="KW-0520">NAD</keyword>
<keyword evidence="1" id="KW-0285">Flavoprotein</keyword>
<dbReference type="PANTHER" id="PTHR46091:SF3">
    <property type="entry name" value="AMINE OXIDASE DOMAIN-CONTAINING PROTEIN"/>
    <property type="match status" value="1"/>
</dbReference>
<gene>
    <name evidence="8" type="ORF">NZH93_17770</name>
</gene>
<evidence type="ECO:0000256" key="2">
    <source>
        <dbReference type="ARBA" id="ARBA00022729"/>
    </source>
</evidence>
<dbReference type="InterPro" id="IPR002937">
    <property type="entry name" value="Amino_oxidase"/>
</dbReference>
<evidence type="ECO:0000256" key="5">
    <source>
        <dbReference type="ARBA" id="ARBA00023027"/>
    </source>
</evidence>
<dbReference type="InterPro" id="IPR036188">
    <property type="entry name" value="FAD/NAD-bd_sf"/>
</dbReference>
<keyword evidence="4" id="KW-0521">NADP</keyword>
<accession>A0A9X2VL74</accession>
<dbReference type="Gene3D" id="3.50.50.60">
    <property type="entry name" value="FAD/NAD(P)-binding domain"/>
    <property type="match status" value="2"/>
</dbReference>
<dbReference type="Pfam" id="PF01593">
    <property type="entry name" value="Amino_oxidase"/>
    <property type="match status" value="1"/>
</dbReference>
<evidence type="ECO:0000313" key="9">
    <source>
        <dbReference type="Proteomes" id="UP001141259"/>
    </source>
</evidence>
<evidence type="ECO:0000256" key="1">
    <source>
        <dbReference type="ARBA" id="ARBA00022630"/>
    </source>
</evidence>
<dbReference type="Proteomes" id="UP001141259">
    <property type="component" value="Unassembled WGS sequence"/>
</dbReference>
<protein>
    <submittedName>
        <fullName evidence="8">NAD(P)/FAD-dependent oxidoreductase</fullName>
    </submittedName>
</protein>
<keyword evidence="3" id="KW-0274">FAD</keyword>
<evidence type="ECO:0000256" key="3">
    <source>
        <dbReference type="ARBA" id="ARBA00022827"/>
    </source>
</evidence>
<dbReference type="InterPro" id="IPR052206">
    <property type="entry name" value="Retinol_saturase"/>
</dbReference>
<proteinExistence type="predicted"/>
<feature type="domain" description="Amine oxidase" evidence="7">
    <location>
        <begin position="13"/>
        <end position="316"/>
    </location>
</feature>
<keyword evidence="9" id="KW-1185">Reference proteome</keyword>
<evidence type="ECO:0000313" key="8">
    <source>
        <dbReference type="EMBL" id="MCS7478713.1"/>
    </source>
</evidence>
<dbReference type="GO" id="GO:0016491">
    <property type="term" value="F:oxidoreductase activity"/>
    <property type="evidence" value="ECO:0007669"/>
    <property type="project" value="InterPro"/>
</dbReference>
<dbReference type="PANTHER" id="PTHR46091">
    <property type="entry name" value="BLR7054 PROTEIN"/>
    <property type="match status" value="1"/>
</dbReference>
<keyword evidence="2" id="KW-0732">Signal</keyword>
<evidence type="ECO:0000256" key="6">
    <source>
        <dbReference type="SAM" id="MobiDB-lite"/>
    </source>
</evidence>
<sequence length="573" mass="62618">MRKYDTAVIGGGLAGLAGAAALAAAGRRVVVLEQYSVLGGSTHVFRRKGRWEWQVGVHHLPDCGPNGDIPTVLRGLGLGEHITFEPMDRTGYERYVFPDLVFDAPADWDEFTHRLTALFPRERRALERFLKVVREVGSALDRVPAADVAAIAGRLGHHARLATLSTTEVMDLHGLSDRLRVLLSLSPGGSMNCPPDRLPFAGFATFWNVFISGGSWFPHGGGQVFSANLARVVEQFGGEVVTGAFAEEILVENGRATGVRLRGGATYAADSVVCTADIKKTYASLIPAAAREPEHARRVANYRMATPFFNAFLGAEVDLPALYPNRDHFSMPTWASFADIEELLRYRDGENAEAWIDRVRPVLPAYVHCSNLKDPTNTRYAPAGSSSLEVMFPVRLDYRLWDTAPADRRDHEYSRNPTYRFVKEALTDVMIERATDVLPELEGAITHREAATPMTQERYTQSSEGSSYGIEWNTRQSGFLRPDARTHVDGLFLAGASCRSGPSTEGVLLSGVAAAGAVLGRDLLSEFRAGRPLVPAGSVPAVPVDWDPLAAAKPRRPRPERRAPDLSEVDTSA</sequence>
<evidence type="ECO:0000259" key="7">
    <source>
        <dbReference type="Pfam" id="PF01593"/>
    </source>
</evidence>
<comment type="caution">
    <text evidence="8">The sequence shown here is derived from an EMBL/GenBank/DDBJ whole genome shotgun (WGS) entry which is preliminary data.</text>
</comment>
<feature type="region of interest" description="Disordered" evidence="6">
    <location>
        <begin position="544"/>
        <end position="573"/>
    </location>
</feature>
<dbReference type="AlphaFoldDB" id="A0A9X2VL74"/>
<dbReference type="EMBL" id="JANYMP010000007">
    <property type="protein sequence ID" value="MCS7478713.1"/>
    <property type="molecule type" value="Genomic_DNA"/>
</dbReference>
<dbReference type="SUPFAM" id="SSF51905">
    <property type="entry name" value="FAD/NAD(P)-binding domain"/>
    <property type="match status" value="1"/>
</dbReference>
<organism evidence="8 9">
    <name type="scientific">Umezawaea endophytica</name>
    <dbReference type="NCBI Taxonomy" id="1654476"/>
    <lineage>
        <taxon>Bacteria</taxon>
        <taxon>Bacillati</taxon>
        <taxon>Actinomycetota</taxon>
        <taxon>Actinomycetes</taxon>
        <taxon>Pseudonocardiales</taxon>
        <taxon>Pseudonocardiaceae</taxon>
        <taxon>Umezawaea</taxon>
    </lineage>
</organism>
<evidence type="ECO:0000256" key="4">
    <source>
        <dbReference type="ARBA" id="ARBA00022857"/>
    </source>
</evidence>